<protein>
    <submittedName>
        <fullName evidence="2">Brig1 variant</fullName>
    </submittedName>
</protein>
<proteinExistence type="evidence at transcript level"/>
<dbReference type="InterPro" id="IPR011029">
    <property type="entry name" value="DEATH-like_dom_sf"/>
</dbReference>
<evidence type="ECO:0000313" key="2">
    <source>
        <dbReference type="EMBL" id="AYE39555.1"/>
    </source>
</evidence>
<organism evidence="2">
    <name type="scientific">Bos taurus</name>
    <name type="common">Bovine</name>
    <dbReference type="NCBI Taxonomy" id="9913"/>
    <lineage>
        <taxon>Eukaryota</taxon>
        <taxon>Metazoa</taxon>
        <taxon>Chordata</taxon>
        <taxon>Craniata</taxon>
        <taxon>Vertebrata</taxon>
        <taxon>Euteleostomi</taxon>
        <taxon>Mammalia</taxon>
        <taxon>Eutheria</taxon>
        <taxon>Laurasiatheria</taxon>
        <taxon>Artiodactyla</taxon>
        <taxon>Ruminantia</taxon>
        <taxon>Pecora</taxon>
        <taxon>Bovidae</taxon>
        <taxon>Bovinae</taxon>
        <taxon>Bos</taxon>
    </lineage>
</organism>
<dbReference type="EMBL" id="MG561275">
    <property type="protein sequence ID" value="AYE39555.1"/>
    <property type="molecule type" value="mRNA"/>
</dbReference>
<evidence type="ECO:0000256" key="1">
    <source>
        <dbReference type="SAM" id="MobiDB-lite"/>
    </source>
</evidence>
<dbReference type="AlphaFoldDB" id="A0A5H2QBH1"/>
<name>A0A5H2QBH1_BOVIN</name>
<feature type="region of interest" description="Disordered" evidence="1">
    <location>
        <begin position="33"/>
        <end position="56"/>
    </location>
</feature>
<reference evidence="2" key="1">
    <citation type="submission" date="2017-11" db="EMBL/GenBank/DDBJ databases">
        <authorList>
            <person name="Vats A."/>
            <person name="Holder A."/>
            <person name="Dowling A.R.E."/>
            <person name="Bartens M.C."/>
            <person name="De S."/>
            <person name="Werling D."/>
        </authorList>
    </citation>
    <scope>NUCLEOTIDE SEQUENCE</scope>
</reference>
<sequence length="56" mass="6608">MTAEQRRNLHAFRDYVRKILDPTYILSYMTPWFRDGPSAAVNPQPRLRRSDNPSSD</sequence>
<dbReference type="Gene3D" id="1.10.533.10">
    <property type="entry name" value="Death Domain, Fas"/>
    <property type="match status" value="1"/>
</dbReference>
<accession>A0A5H2QBH1</accession>